<accession>X1G140</accession>
<sequence length="117" mass="13708">TLTKWNREFHWQKAVQERDKTRAIALAKRNDIQFIRDKAKDLKLVEAAKAAYVQWLKGNIECPECHCKIAITKLKPQFRDVDTLVRLSEFLSGGADSRPEQVIRLEYVDPKIRRDND</sequence>
<organism evidence="1">
    <name type="scientific">marine sediment metagenome</name>
    <dbReference type="NCBI Taxonomy" id="412755"/>
    <lineage>
        <taxon>unclassified sequences</taxon>
        <taxon>metagenomes</taxon>
        <taxon>ecological metagenomes</taxon>
    </lineage>
</organism>
<evidence type="ECO:0000313" key="1">
    <source>
        <dbReference type="EMBL" id="GAH35319.1"/>
    </source>
</evidence>
<comment type="caution">
    <text evidence="1">The sequence shown here is derived from an EMBL/GenBank/DDBJ whole genome shotgun (WGS) entry which is preliminary data.</text>
</comment>
<reference evidence="1" key="1">
    <citation type="journal article" date="2014" name="Front. Microbiol.">
        <title>High frequency of phylogenetically diverse reductive dehalogenase-homologous genes in deep subseafloor sedimentary metagenomes.</title>
        <authorList>
            <person name="Kawai M."/>
            <person name="Futagami T."/>
            <person name="Toyoda A."/>
            <person name="Takaki Y."/>
            <person name="Nishi S."/>
            <person name="Hori S."/>
            <person name="Arai W."/>
            <person name="Tsubouchi T."/>
            <person name="Morono Y."/>
            <person name="Uchiyama I."/>
            <person name="Ito T."/>
            <person name="Fujiyama A."/>
            <person name="Inagaki F."/>
            <person name="Takami H."/>
        </authorList>
    </citation>
    <scope>NUCLEOTIDE SEQUENCE</scope>
    <source>
        <strain evidence="1">Expedition CK06-06</strain>
    </source>
</reference>
<feature type="non-terminal residue" evidence="1">
    <location>
        <position position="1"/>
    </location>
</feature>
<dbReference type="EMBL" id="BARU01009306">
    <property type="protein sequence ID" value="GAH35319.1"/>
    <property type="molecule type" value="Genomic_DNA"/>
</dbReference>
<proteinExistence type="predicted"/>
<name>X1G140_9ZZZZ</name>
<protein>
    <submittedName>
        <fullName evidence="1">Uncharacterized protein</fullName>
    </submittedName>
</protein>
<dbReference type="AlphaFoldDB" id="X1G140"/>
<gene>
    <name evidence="1" type="ORF">S03H2_17990</name>
</gene>